<sequence>MLLDPKTIGQILVLTVGSHIVLSFLRTTRGSGLIRGVVIALIVVFGALLGVARWLGLSELQFIVEGVTGFAVVILAIVFQPELRRGIISLGDNPLLSRVIGSRAKDVVDEVASACVSMAKRKRGALIAFERQTPLDPWTQTAQRVDARVNRFLLDSIFHTDSALHDGAVIIREDRIAAAGAILPLSENDRLAQSVGTRHRAALGLSEETDAVVVAVSEETGLITVCQNGKMERRVLRDELGAVLRSRLGGDDDVKAGKDGRHAGGRFHPVMKFLKGLIANPGQKAMALAVGVGLFLLAFRSIRTSKEYTLEVRVEAGEDAKLTPTRGILRIVLPSRDLHLASPRSGDSIMIDATAAQADLALVGGELGGVLIVTDDWVGTEKNVRPGEITWGVDRPIRGLDVDLRTPGGFLAVRVERYDESAISPTLASFGGGTAAGSPLDSPVEASLIGIQTPIGAELDTASVEFNPGVVTVRGPKEDVARLTENPALLAFEPIDLSRSTGTGFVVRLVPDREAMEARQLGEVMLGEELFLRGRLLPRETVVGQLELEVALVSFDAAAGDAAPRFLPPTETVTAFVKTRGLISDGIDESLQTTMRLEILQFVRENARVFVDTERAAASPGLRTEVEVGSLDPLWRASLGPLFGAAKENPGASLRLELDESDRTVALTRAPEEKGQDE</sequence>
<proteinExistence type="inferred from homology"/>
<accession>A0A518EQE0</accession>
<evidence type="ECO:0000256" key="6">
    <source>
        <dbReference type="HAMAP-Rule" id="MF_01499"/>
    </source>
</evidence>
<evidence type="ECO:0000259" key="7">
    <source>
        <dbReference type="PROSITE" id="PS51794"/>
    </source>
</evidence>
<comment type="function">
    <text evidence="6">Catalyzes the condensation of 2 ATP molecules into cyclic di-AMP (c-di-AMP), a second messenger used to regulate differing processes in different bacteria.</text>
</comment>
<dbReference type="EMBL" id="CP036434">
    <property type="protein sequence ID" value="QDV06299.1"/>
    <property type="molecule type" value="Genomic_DNA"/>
</dbReference>
<feature type="transmembrane region" description="Helical" evidence="6">
    <location>
        <begin position="37"/>
        <end position="56"/>
    </location>
</feature>
<protein>
    <recommendedName>
        <fullName evidence="6">Diadenylate cyclase</fullName>
        <shortName evidence="6">DAC</shortName>
        <ecNumber evidence="6">2.7.7.85</ecNumber>
    </recommendedName>
    <alternativeName>
        <fullName evidence="6">Cyclic-di-AMP synthase</fullName>
        <shortName evidence="6">c-di-AMP synthase</shortName>
    </alternativeName>
</protein>
<dbReference type="SUPFAM" id="SSF143597">
    <property type="entry name" value="YojJ-like"/>
    <property type="match status" value="1"/>
</dbReference>
<feature type="domain" description="DAC" evidence="7">
    <location>
        <begin position="80"/>
        <end position="239"/>
    </location>
</feature>
<evidence type="ECO:0000256" key="5">
    <source>
        <dbReference type="ARBA" id="ARBA00022840"/>
    </source>
</evidence>
<reference evidence="8 9" key="1">
    <citation type="submission" date="2019-02" db="EMBL/GenBank/DDBJ databases">
        <title>Deep-cultivation of Planctomycetes and their phenomic and genomic characterization uncovers novel biology.</title>
        <authorList>
            <person name="Wiegand S."/>
            <person name="Jogler M."/>
            <person name="Boedeker C."/>
            <person name="Pinto D."/>
            <person name="Vollmers J."/>
            <person name="Rivas-Marin E."/>
            <person name="Kohn T."/>
            <person name="Peeters S.H."/>
            <person name="Heuer A."/>
            <person name="Rast P."/>
            <person name="Oberbeckmann S."/>
            <person name="Bunk B."/>
            <person name="Jeske O."/>
            <person name="Meyerdierks A."/>
            <person name="Storesund J.E."/>
            <person name="Kallscheuer N."/>
            <person name="Luecker S."/>
            <person name="Lage O.M."/>
            <person name="Pohl T."/>
            <person name="Merkel B.J."/>
            <person name="Hornburger P."/>
            <person name="Mueller R.-W."/>
            <person name="Bruemmer F."/>
            <person name="Labrenz M."/>
            <person name="Spormann A.M."/>
            <person name="Op den Camp H."/>
            <person name="Overmann J."/>
            <person name="Amann R."/>
            <person name="Jetten M.S.M."/>
            <person name="Mascher T."/>
            <person name="Medema M.H."/>
            <person name="Devos D.P."/>
            <person name="Kaster A.-K."/>
            <person name="Ovreas L."/>
            <person name="Rohde M."/>
            <person name="Galperin M.Y."/>
            <person name="Jogler C."/>
        </authorList>
    </citation>
    <scope>NUCLEOTIDE SEQUENCE [LARGE SCALE GENOMIC DNA]</scope>
    <source>
        <strain evidence="8 9">Poly30</strain>
    </source>
</reference>
<keyword evidence="9" id="KW-1185">Reference proteome</keyword>
<dbReference type="GO" id="GO:0005524">
    <property type="term" value="F:ATP binding"/>
    <property type="evidence" value="ECO:0007669"/>
    <property type="project" value="UniProtKB-UniRule"/>
</dbReference>
<evidence type="ECO:0000256" key="1">
    <source>
        <dbReference type="ARBA" id="ARBA00000877"/>
    </source>
</evidence>
<dbReference type="Pfam" id="PF02457">
    <property type="entry name" value="DAC"/>
    <property type="match status" value="1"/>
</dbReference>
<organism evidence="8 9">
    <name type="scientific">Saltatorellus ferox</name>
    <dbReference type="NCBI Taxonomy" id="2528018"/>
    <lineage>
        <taxon>Bacteria</taxon>
        <taxon>Pseudomonadati</taxon>
        <taxon>Planctomycetota</taxon>
        <taxon>Planctomycetia</taxon>
        <taxon>Planctomycetia incertae sedis</taxon>
        <taxon>Saltatorellus</taxon>
    </lineage>
</organism>
<evidence type="ECO:0000313" key="9">
    <source>
        <dbReference type="Proteomes" id="UP000320390"/>
    </source>
</evidence>
<keyword evidence="2 6" id="KW-0808">Transferase</keyword>
<comment type="similarity">
    <text evidence="6">Belongs to the adenylate cyclase family. DacA/CdaA subfamily.</text>
</comment>
<keyword evidence="4 6" id="KW-0547">Nucleotide-binding</keyword>
<dbReference type="Gene3D" id="3.40.1700.10">
    <property type="entry name" value="DNA integrity scanning protein, DisA, N-terminal domain"/>
    <property type="match status" value="1"/>
</dbReference>
<dbReference type="GO" id="GO:0006171">
    <property type="term" value="P:cAMP biosynthetic process"/>
    <property type="evidence" value="ECO:0007669"/>
    <property type="project" value="InterPro"/>
</dbReference>
<feature type="transmembrane region" description="Helical" evidence="6">
    <location>
        <begin position="62"/>
        <end position="79"/>
    </location>
</feature>
<evidence type="ECO:0000313" key="8">
    <source>
        <dbReference type="EMBL" id="QDV06299.1"/>
    </source>
</evidence>
<keyword evidence="6" id="KW-1133">Transmembrane helix</keyword>
<keyword evidence="3 6" id="KW-0548">Nucleotidyltransferase</keyword>
<keyword evidence="6" id="KW-0472">Membrane</keyword>
<gene>
    <name evidence="8" type="primary">disA</name>
    <name evidence="6" type="synonym">dacA</name>
    <name evidence="8" type="ORF">Poly30_18080</name>
</gene>
<dbReference type="HAMAP" id="MF_01499">
    <property type="entry name" value="DacA"/>
    <property type="match status" value="1"/>
</dbReference>
<evidence type="ECO:0000256" key="2">
    <source>
        <dbReference type="ARBA" id="ARBA00022679"/>
    </source>
</evidence>
<dbReference type="GO" id="GO:0004016">
    <property type="term" value="F:adenylate cyclase activity"/>
    <property type="evidence" value="ECO:0007669"/>
    <property type="project" value="UniProtKB-UniRule"/>
</dbReference>
<keyword evidence="5 6" id="KW-0067">ATP-binding</keyword>
<comment type="caution">
    <text evidence="6">Lacks conserved residue(s) required for the propagation of feature annotation.</text>
</comment>
<dbReference type="PROSITE" id="PS51794">
    <property type="entry name" value="DAC"/>
    <property type="match status" value="1"/>
</dbReference>
<dbReference type="OrthoDB" id="9807385at2"/>
<dbReference type="AlphaFoldDB" id="A0A518EQE0"/>
<name>A0A518EQE0_9BACT</name>
<dbReference type="InterPro" id="IPR036888">
    <property type="entry name" value="DNA_integrity_DisA_N_sf"/>
</dbReference>
<dbReference type="GO" id="GO:0106408">
    <property type="term" value="F:diadenylate cyclase activity"/>
    <property type="evidence" value="ECO:0007669"/>
    <property type="project" value="UniProtKB-EC"/>
</dbReference>
<dbReference type="InterPro" id="IPR050338">
    <property type="entry name" value="DisA"/>
</dbReference>
<keyword evidence="6" id="KW-1003">Cell membrane</keyword>
<dbReference type="Proteomes" id="UP000320390">
    <property type="component" value="Chromosome"/>
</dbReference>
<dbReference type="EC" id="2.7.7.85" evidence="6"/>
<dbReference type="PANTHER" id="PTHR34185:SF1">
    <property type="entry name" value="DIADENYLATE CYCLASE"/>
    <property type="match status" value="1"/>
</dbReference>
<dbReference type="InterPro" id="IPR003390">
    <property type="entry name" value="DNA_integrity_scan_DisA_N"/>
</dbReference>
<comment type="catalytic activity">
    <reaction evidence="1 6">
        <text>2 ATP = 3',3'-c-di-AMP + 2 diphosphate</text>
        <dbReference type="Rhea" id="RHEA:35655"/>
        <dbReference type="ChEBI" id="CHEBI:30616"/>
        <dbReference type="ChEBI" id="CHEBI:33019"/>
        <dbReference type="ChEBI" id="CHEBI:71500"/>
        <dbReference type="EC" id="2.7.7.85"/>
    </reaction>
</comment>
<evidence type="ECO:0000256" key="4">
    <source>
        <dbReference type="ARBA" id="ARBA00022741"/>
    </source>
</evidence>
<dbReference type="RefSeq" id="WP_145196358.1">
    <property type="nucleotide sequence ID" value="NZ_CP036434.1"/>
</dbReference>
<evidence type="ECO:0000256" key="3">
    <source>
        <dbReference type="ARBA" id="ARBA00022695"/>
    </source>
</evidence>
<dbReference type="PANTHER" id="PTHR34185">
    <property type="entry name" value="DIADENYLATE CYCLASE"/>
    <property type="match status" value="1"/>
</dbReference>
<comment type="subunit">
    <text evidence="6">Probably a homodimer.</text>
</comment>
<dbReference type="InterPro" id="IPR034701">
    <property type="entry name" value="CdaA"/>
</dbReference>
<keyword evidence="6" id="KW-0812">Transmembrane</keyword>